<evidence type="ECO:0000313" key="3">
    <source>
        <dbReference type="Proteomes" id="UP001320420"/>
    </source>
</evidence>
<feature type="region of interest" description="Disordered" evidence="1">
    <location>
        <begin position="246"/>
        <end position="273"/>
    </location>
</feature>
<accession>A0AAN9USR4</accession>
<comment type="caution">
    <text evidence="2">The sequence shown here is derived from an EMBL/GenBank/DDBJ whole genome shotgun (WGS) entry which is preliminary data.</text>
</comment>
<feature type="compositionally biased region" description="Low complexity" evidence="1">
    <location>
        <begin position="128"/>
        <end position="138"/>
    </location>
</feature>
<feature type="region of interest" description="Disordered" evidence="1">
    <location>
        <begin position="66"/>
        <end position="186"/>
    </location>
</feature>
<evidence type="ECO:0000256" key="1">
    <source>
        <dbReference type="SAM" id="MobiDB-lite"/>
    </source>
</evidence>
<reference evidence="2 3" key="1">
    <citation type="submission" date="2024-02" db="EMBL/GenBank/DDBJ databases">
        <title>De novo assembly and annotation of 12 fungi associated with fruit tree decline syndrome in Ontario, Canada.</title>
        <authorList>
            <person name="Sulman M."/>
            <person name="Ellouze W."/>
            <person name="Ilyukhin E."/>
        </authorList>
    </citation>
    <scope>NUCLEOTIDE SEQUENCE [LARGE SCALE GENOMIC DNA]</scope>
    <source>
        <strain evidence="2 3">M11/M66-122</strain>
    </source>
</reference>
<protein>
    <submittedName>
        <fullName evidence="2">Uncharacterized protein</fullName>
    </submittedName>
</protein>
<name>A0AAN9USR4_9PEZI</name>
<sequence length="305" mass="32657">MSLAVPAFEGPAASGGNDWLFADPFAYQYSDIPQHVEGLRSRSKSPAIPTAGSAVSELEGALPVLYESSSGPGNAGERFELEGSMPTLPPPPTIPQARLCYTAPPSPEERNAAGLGPTNFVPASLLPGRGRQQSQVQSRPHHPQPQPHVLNVVGRNNSEIVRSRHANVRLSRTYPSNPPSFPSFHHRRMMTTPAPMPVSGMRSDSLIARAGPPFTSGAGPAPVGPPQVPQQPHHTQQLRPIRTNGHYAPGLAPVGENPSASSTATTPNKDFDSILRDINPSAAKKSKWRQSRSFAYLEKCGTWVS</sequence>
<gene>
    <name evidence="2" type="ORF">SLS62_005416</name>
</gene>
<evidence type="ECO:0000313" key="2">
    <source>
        <dbReference type="EMBL" id="KAK7752647.1"/>
    </source>
</evidence>
<proteinExistence type="predicted"/>
<keyword evidence="3" id="KW-1185">Reference proteome</keyword>
<dbReference type="AlphaFoldDB" id="A0AAN9USR4"/>
<dbReference type="Proteomes" id="UP001320420">
    <property type="component" value="Unassembled WGS sequence"/>
</dbReference>
<feature type="compositionally biased region" description="Polar residues" evidence="1">
    <location>
        <begin position="258"/>
        <end position="268"/>
    </location>
</feature>
<dbReference type="EMBL" id="JAKJXP020000036">
    <property type="protein sequence ID" value="KAK7752647.1"/>
    <property type="molecule type" value="Genomic_DNA"/>
</dbReference>
<organism evidence="2 3">
    <name type="scientific">Diatrype stigma</name>
    <dbReference type="NCBI Taxonomy" id="117547"/>
    <lineage>
        <taxon>Eukaryota</taxon>
        <taxon>Fungi</taxon>
        <taxon>Dikarya</taxon>
        <taxon>Ascomycota</taxon>
        <taxon>Pezizomycotina</taxon>
        <taxon>Sordariomycetes</taxon>
        <taxon>Xylariomycetidae</taxon>
        <taxon>Xylariales</taxon>
        <taxon>Diatrypaceae</taxon>
        <taxon>Diatrype</taxon>
    </lineage>
</organism>